<dbReference type="AlphaFoldDB" id="A0A3P6TH66"/>
<dbReference type="CDD" id="cd00112">
    <property type="entry name" value="LDLa"/>
    <property type="match status" value="2"/>
</dbReference>
<dbReference type="SMART" id="SM00192">
    <property type="entry name" value="LDLa"/>
    <property type="match status" value="2"/>
</dbReference>
<dbReference type="Proteomes" id="UP000281553">
    <property type="component" value="Unassembled WGS sequence"/>
</dbReference>
<keyword evidence="4" id="KW-0677">Repeat</keyword>
<organism evidence="9 10">
    <name type="scientific">Dibothriocephalus latus</name>
    <name type="common">Fish tapeworm</name>
    <name type="synonym">Diphyllobothrium latum</name>
    <dbReference type="NCBI Taxonomy" id="60516"/>
    <lineage>
        <taxon>Eukaryota</taxon>
        <taxon>Metazoa</taxon>
        <taxon>Spiralia</taxon>
        <taxon>Lophotrochozoa</taxon>
        <taxon>Platyhelminthes</taxon>
        <taxon>Cestoda</taxon>
        <taxon>Eucestoda</taxon>
        <taxon>Diphyllobothriidea</taxon>
        <taxon>Diphyllobothriidae</taxon>
        <taxon>Dibothriocephalus</taxon>
    </lineage>
</organism>
<dbReference type="PRINTS" id="PR00261">
    <property type="entry name" value="LDLRECEPTOR"/>
</dbReference>
<keyword evidence="10" id="KW-1185">Reference proteome</keyword>
<keyword evidence="6" id="KW-0472">Membrane</keyword>
<dbReference type="GO" id="GO:0012505">
    <property type="term" value="C:endomembrane system"/>
    <property type="evidence" value="ECO:0007669"/>
    <property type="project" value="UniProtKB-SubCell"/>
</dbReference>
<keyword evidence="5" id="KW-1133">Transmembrane helix</keyword>
<evidence type="ECO:0000256" key="5">
    <source>
        <dbReference type="ARBA" id="ARBA00022989"/>
    </source>
</evidence>
<comment type="caution">
    <text evidence="8">Lacks conserved residue(s) required for the propagation of feature annotation.</text>
</comment>
<dbReference type="PROSITE" id="PS50068">
    <property type="entry name" value="LDLRA_2"/>
    <property type="match status" value="2"/>
</dbReference>
<name>A0A3P6TH66_DIBLA</name>
<dbReference type="OrthoDB" id="10062665at2759"/>
<dbReference type="InterPro" id="IPR023415">
    <property type="entry name" value="LDLR_class-A_CS"/>
</dbReference>
<keyword evidence="3" id="KW-0812">Transmembrane</keyword>
<evidence type="ECO:0000256" key="7">
    <source>
        <dbReference type="ARBA" id="ARBA00023157"/>
    </source>
</evidence>
<sequence>MCSARCYLPGGSNRQAVVYIDKSCEVGQRRCDDGTCLFVGQFCDGKPDCPDGSDELPKNCDVCDAITKKCEAVNGQPPKINYFQEHWRCDGEDDCGNGYDELHCENCEFGHLTLRLLLSSPRLLFPIRYLFSLHCRHHKN</sequence>
<reference evidence="9 10" key="1">
    <citation type="submission" date="2018-11" db="EMBL/GenBank/DDBJ databases">
        <authorList>
            <consortium name="Pathogen Informatics"/>
        </authorList>
    </citation>
    <scope>NUCLEOTIDE SEQUENCE [LARGE SCALE GENOMIC DNA]</scope>
</reference>
<evidence type="ECO:0000256" key="6">
    <source>
        <dbReference type="ARBA" id="ARBA00023136"/>
    </source>
</evidence>
<dbReference type="Gene3D" id="4.10.400.10">
    <property type="entry name" value="Low-density Lipoprotein Receptor"/>
    <property type="match status" value="2"/>
</dbReference>
<evidence type="ECO:0000256" key="1">
    <source>
        <dbReference type="ARBA" id="ARBA00004167"/>
    </source>
</evidence>
<dbReference type="PANTHER" id="PTHR24270">
    <property type="entry name" value="LOW-DENSITY LIPOPROTEIN RECEPTOR-RELATED"/>
    <property type="match status" value="1"/>
</dbReference>
<feature type="disulfide bond" evidence="8">
    <location>
        <begin position="31"/>
        <end position="49"/>
    </location>
</feature>
<protein>
    <submittedName>
        <fullName evidence="9">Uncharacterized protein</fullName>
    </submittedName>
</protein>
<proteinExistence type="predicted"/>
<evidence type="ECO:0000313" key="10">
    <source>
        <dbReference type="Proteomes" id="UP000281553"/>
    </source>
</evidence>
<evidence type="ECO:0000256" key="3">
    <source>
        <dbReference type="ARBA" id="ARBA00022692"/>
    </source>
</evidence>
<comment type="subcellular location">
    <subcellularLocation>
        <location evidence="2">Endomembrane system</location>
    </subcellularLocation>
    <subcellularLocation>
        <location evidence="1">Membrane</location>
        <topology evidence="1">Single-pass membrane protein</topology>
    </subcellularLocation>
</comment>
<gene>
    <name evidence="9" type="ORF">DILT_LOCUS3342</name>
</gene>
<dbReference type="Pfam" id="PF00057">
    <property type="entry name" value="Ldl_recept_a"/>
    <property type="match status" value="1"/>
</dbReference>
<keyword evidence="7 8" id="KW-1015">Disulfide bond</keyword>
<evidence type="ECO:0000256" key="2">
    <source>
        <dbReference type="ARBA" id="ARBA00004308"/>
    </source>
</evidence>
<dbReference type="SUPFAM" id="SSF57424">
    <property type="entry name" value="LDL receptor-like module"/>
    <property type="match status" value="1"/>
</dbReference>
<feature type="disulfide bond" evidence="8">
    <location>
        <begin position="24"/>
        <end position="36"/>
    </location>
</feature>
<dbReference type="GO" id="GO:0005886">
    <property type="term" value="C:plasma membrane"/>
    <property type="evidence" value="ECO:0007669"/>
    <property type="project" value="TreeGrafter"/>
</dbReference>
<accession>A0A3P6TH66</accession>
<dbReference type="GO" id="GO:0016192">
    <property type="term" value="P:vesicle-mediated transport"/>
    <property type="evidence" value="ECO:0007669"/>
    <property type="project" value="UniProtKB-ARBA"/>
</dbReference>
<dbReference type="PROSITE" id="PS01209">
    <property type="entry name" value="LDLRA_1"/>
    <property type="match status" value="1"/>
</dbReference>
<dbReference type="InterPro" id="IPR002172">
    <property type="entry name" value="LDrepeatLR_classA_rpt"/>
</dbReference>
<evidence type="ECO:0000256" key="4">
    <source>
        <dbReference type="ARBA" id="ARBA00022737"/>
    </source>
</evidence>
<dbReference type="EMBL" id="UYRU01043511">
    <property type="protein sequence ID" value="VDK82433.1"/>
    <property type="molecule type" value="Genomic_DNA"/>
</dbReference>
<dbReference type="InterPro" id="IPR050685">
    <property type="entry name" value="LDLR"/>
</dbReference>
<feature type="disulfide bond" evidence="8">
    <location>
        <begin position="89"/>
        <end position="104"/>
    </location>
</feature>
<evidence type="ECO:0000313" key="9">
    <source>
        <dbReference type="EMBL" id="VDK82433.1"/>
    </source>
</evidence>
<evidence type="ECO:0000256" key="8">
    <source>
        <dbReference type="PROSITE-ProRule" id="PRU00124"/>
    </source>
</evidence>
<dbReference type="InterPro" id="IPR036055">
    <property type="entry name" value="LDL_receptor-like_sf"/>
</dbReference>